<dbReference type="HOGENOM" id="CLU_017991_1_0_6"/>
<dbReference type="eggNOG" id="COG2801">
    <property type="taxonomic scope" value="Bacteria"/>
</dbReference>
<dbReference type="SUPFAM" id="SSF53098">
    <property type="entry name" value="Ribonuclease H-like"/>
    <property type="match status" value="1"/>
</dbReference>
<accession>Q31IQ0</accession>
<dbReference type="OrthoDB" id="501284at2"/>
<sequence>MKNDLFSVGSVFNLENNQFIVSQTKKDGFKASNLRNSSTLTFTYEKAQELIDTHALIFQKDSLSQTEVSFEDLPQEEQKLALKKLKLIELLAERRITKVSGTEKTKKAILDLSSDAGFTKAPHWQSVRKWCIEFTDAAGKIKGLYTNKNLRGNRKYRLSAIVEEIIDTEIDSFIRPSQPRISTLCRNIETEIIKYNLDNPTNVQRIPTRNTIIKRLNKTNLERRQRASKGSSTYELGLADSIAPFSTTHILERVEIDHTPLDIHLIHDVDSTLIGRPTLTALSDYHSGIVLGFQLSFEAASFAAVSSACLNAFLPKQEEIERLNIQGSWESHGIPETLVTDNGNEFWSDNFSEVGMQLGMVIQYAPIRHPNYKGAIERLFGSINTLFLDDLPGVVRKPHKKNDRYDPRQEALIPFTKFKCDFYDWVVNVYNNLPNEDGVTPKEIWNSSAKQQPIPIEDNLEVQLALLASHGATLMGNGISFLGLKYNSDAQKSLFRRDGKHKVSFKVNPYDLGEILVFDSRELVYITVPCLEYNYAKGTSIYEHREYKRIARKYKNQKLNNQDLMLAKIRQKNERDKIRGQNARRKTQVTTQKHTRIEKIGAPTFDLIPSNSSKSNEVPVEQTTVIKVKTEDWDIE</sequence>
<reference evidence="2" key="1">
    <citation type="submission" date="2006-07" db="EMBL/GenBank/DDBJ databases">
        <title>Complete sequence of Thiomicrospira crunogena XCL-2.</title>
        <authorList>
            <consortium name="US DOE Joint Genome Institute"/>
            <person name="Copeland A."/>
            <person name="Lucas S."/>
            <person name="Lapidus A."/>
            <person name="Barry K."/>
            <person name="Detter J.C."/>
            <person name="Glavina del Rio T."/>
            <person name="Hammon N."/>
            <person name="Israni S."/>
            <person name="Dalin E."/>
            <person name="Tice H."/>
            <person name="Pitluck S."/>
            <person name="Chain P."/>
            <person name="Malfatti S."/>
            <person name="Shin M."/>
            <person name="Vergez L."/>
            <person name="Schmutz J."/>
            <person name="Larimer F."/>
            <person name="Land M."/>
            <person name="Hauser L."/>
            <person name="Kyrpides N."/>
            <person name="Lykidis A."/>
            <person name="Scott K.M."/>
            <person name="Sievert S."/>
            <person name="Kerfeld C."/>
            <person name="Freyermuth S."/>
            <person name="Dobrinski K."/>
            <person name="Boller A."/>
            <person name="Fitzpatrick K."/>
            <person name="Thoma P."/>
            <person name="Moore J."/>
            <person name="Richardson P."/>
        </authorList>
    </citation>
    <scope>NUCLEOTIDE SEQUENCE</scope>
    <source>
        <strain evidence="2">XCL-2</strain>
    </source>
</reference>
<gene>
    <name evidence="2" type="ordered locus">Tcr_0377</name>
</gene>
<dbReference type="InterPro" id="IPR001584">
    <property type="entry name" value="Integrase_cat-core"/>
</dbReference>
<dbReference type="InterPro" id="IPR036397">
    <property type="entry name" value="RNaseH_sf"/>
</dbReference>
<dbReference type="KEGG" id="tcx:Tcr_0377"/>
<dbReference type="InterPro" id="IPR012337">
    <property type="entry name" value="RNaseH-like_sf"/>
</dbReference>
<organism evidence="2">
    <name type="scientific">Hydrogenovibrio crunogenus (strain DSM 25203 / XCL-2)</name>
    <name type="common">Thiomicrospira crunogena</name>
    <dbReference type="NCBI Taxonomy" id="317025"/>
    <lineage>
        <taxon>Bacteria</taxon>
        <taxon>Pseudomonadati</taxon>
        <taxon>Pseudomonadota</taxon>
        <taxon>Gammaproteobacteria</taxon>
        <taxon>Thiotrichales</taxon>
        <taxon>Piscirickettsiaceae</taxon>
        <taxon>Hydrogenovibrio</taxon>
    </lineage>
</organism>
<dbReference type="EMBL" id="CP000109">
    <property type="protein sequence ID" value="ABB40973.1"/>
    <property type="molecule type" value="Genomic_DNA"/>
</dbReference>
<feature type="domain" description="Integrase catalytic" evidence="1">
    <location>
        <begin position="240"/>
        <end position="449"/>
    </location>
</feature>
<dbReference type="STRING" id="317025.Tcr_0377"/>
<dbReference type="PROSITE" id="PS50994">
    <property type="entry name" value="INTEGRASE"/>
    <property type="match status" value="1"/>
</dbReference>
<dbReference type="GO" id="GO:0015074">
    <property type="term" value="P:DNA integration"/>
    <property type="evidence" value="ECO:0007669"/>
    <property type="project" value="InterPro"/>
</dbReference>
<name>Q31IQ0_HYDCU</name>
<evidence type="ECO:0000313" key="2">
    <source>
        <dbReference type="EMBL" id="ABB40973.1"/>
    </source>
</evidence>
<protein>
    <submittedName>
        <fullName evidence="2">Integrase/transposase family protein</fullName>
    </submittedName>
</protein>
<dbReference type="AlphaFoldDB" id="Q31IQ0"/>
<dbReference type="Gene3D" id="3.30.420.10">
    <property type="entry name" value="Ribonuclease H-like superfamily/Ribonuclease H"/>
    <property type="match status" value="1"/>
</dbReference>
<evidence type="ECO:0000259" key="1">
    <source>
        <dbReference type="PROSITE" id="PS50994"/>
    </source>
</evidence>
<proteinExistence type="predicted"/>
<dbReference type="GO" id="GO:0003676">
    <property type="term" value="F:nucleic acid binding"/>
    <property type="evidence" value="ECO:0007669"/>
    <property type="project" value="InterPro"/>
</dbReference>